<comment type="subcellular location">
    <subcellularLocation>
        <location evidence="1">Nucleus</location>
    </subcellularLocation>
</comment>
<name>A0AAV8ZWH7_9CUCU</name>
<organism evidence="4 5">
    <name type="scientific">Rhamnusium bicolor</name>
    <dbReference type="NCBI Taxonomy" id="1586634"/>
    <lineage>
        <taxon>Eukaryota</taxon>
        <taxon>Metazoa</taxon>
        <taxon>Ecdysozoa</taxon>
        <taxon>Arthropoda</taxon>
        <taxon>Hexapoda</taxon>
        <taxon>Insecta</taxon>
        <taxon>Pterygota</taxon>
        <taxon>Neoptera</taxon>
        <taxon>Endopterygota</taxon>
        <taxon>Coleoptera</taxon>
        <taxon>Polyphaga</taxon>
        <taxon>Cucujiformia</taxon>
        <taxon>Chrysomeloidea</taxon>
        <taxon>Cerambycidae</taxon>
        <taxon>Lepturinae</taxon>
        <taxon>Rhagiini</taxon>
        <taxon>Rhamnusium</taxon>
    </lineage>
</organism>
<dbReference type="Proteomes" id="UP001162156">
    <property type="component" value="Unassembled WGS sequence"/>
</dbReference>
<dbReference type="EMBL" id="JANEYF010000203">
    <property type="protein sequence ID" value="KAJ8971514.1"/>
    <property type="molecule type" value="Genomic_DNA"/>
</dbReference>
<evidence type="ECO:0000313" key="5">
    <source>
        <dbReference type="Proteomes" id="UP001162156"/>
    </source>
</evidence>
<dbReference type="Pfam" id="PF03184">
    <property type="entry name" value="DDE_1"/>
    <property type="match status" value="1"/>
</dbReference>
<dbReference type="PANTHER" id="PTHR19303">
    <property type="entry name" value="TRANSPOSON"/>
    <property type="match status" value="1"/>
</dbReference>
<dbReference type="GO" id="GO:0005634">
    <property type="term" value="C:nucleus"/>
    <property type="evidence" value="ECO:0007669"/>
    <property type="project" value="UniProtKB-SubCell"/>
</dbReference>
<comment type="caution">
    <text evidence="4">The sequence shown here is derived from an EMBL/GenBank/DDBJ whole genome shotgun (WGS) entry which is preliminary data.</text>
</comment>
<accession>A0AAV8ZWH7</accession>
<dbReference type="InterPro" id="IPR004875">
    <property type="entry name" value="DDE_SF_endonuclease_dom"/>
</dbReference>
<dbReference type="InterPro" id="IPR050863">
    <property type="entry name" value="CenT-Element_Derived"/>
</dbReference>
<dbReference type="Pfam" id="PF03221">
    <property type="entry name" value="HTH_Tnp_Tc5"/>
    <property type="match status" value="1"/>
</dbReference>
<protein>
    <recommendedName>
        <fullName evidence="3">HTH CENPB-type domain-containing protein</fullName>
    </recommendedName>
</protein>
<keyword evidence="5" id="KW-1185">Reference proteome</keyword>
<dbReference type="PROSITE" id="PS51253">
    <property type="entry name" value="HTH_CENPB"/>
    <property type="match status" value="1"/>
</dbReference>
<sequence length="310" mass="35210">MERKRNKGKIYQYSAESLHNVLAAIHDGMSVLRASKTFQIPRTTLRDKLAGRTPLHARRVGPECQLGKHVEEKLVEWIVGMAARGFPVNKEGLLYSVKKLVEEANMETGFVNKTPGKKWLELFLKRHPIVRQKHAEYINKARASVTEEKIREWFSETTTLLGKNIDILNFPAKIWNMDETAMFLSPKGALILAERGKSTYDITTTSEKENVTTLITVNAEGEIAPSLTIFKYDRLPAAVSNAAPPGWGIGKSDSGWMQSETFFEYFSNVFFPYLQQKNTTFPIVVFLDGHASHLSLNLGKFCREREKLSW</sequence>
<dbReference type="SMART" id="SM00674">
    <property type="entry name" value="CENPB"/>
    <property type="match status" value="1"/>
</dbReference>
<dbReference type="SUPFAM" id="SSF46689">
    <property type="entry name" value="Homeodomain-like"/>
    <property type="match status" value="1"/>
</dbReference>
<dbReference type="PANTHER" id="PTHR19303:SF74">
    <property type="entry name" value="POGO TRANSPOSABLE ELEMENT WITH KRAB DOMAIN"/>
    <property type="match status" value="1"/>
</dbReference>
<dbReference type="InterPro" id="IPR009057">
    <property type="entry name" value="Homeodomain-like_sf"/>
</dbReference>
<evidence type="ECO:0000256" key="2">
    <source>
        <dbReference type="ARBA" id="ARBA00023125"/>
    </source>
</evidence>
<dbReference type="GO" id="GO:0003677">
    <property type="term" value="F:DNA binding"/>
    <property type="evidence" value="ECO:0007669"/>
    <property type="project" value="UniProtKB-KW"/>
</dbReference>
<gene>
    <name evidence="4" type="ORF">NQ314_000656</name>
</gene>
<reference evidence="4" key="1">
    <citation type="journal article" date="2023" name="Insect Mol. Biol.">
        <title>Genome sequencing provides insights into the evolution of gene families encoding plant cell wall-degrading enzymes in longhorned beetles.</title>
        <authorList>
            <person name="Shin N.R."/>
            <person name="Okamura Y."/>
            <person name="Kirsch R."/>
            <person name="Pauchet Y."/>
        </authorList>
    </citation>
    <scope>NUCLEOTIDE SEQUENCE</scope>
    <source>
        <strain evidence="4">RBIC_L_NR</strain>
    </source>
</reference>
<proteinExistence type="predicted"/>
<evidence type="ECO:0000256" key="1">
    <source>
        <dbReference type="ARBA" id="ARBA00004123"/>
    </source>
</evidence>
<dbReference type="Gene3D" id="1.10.10.60">
    <property type="entry name" value="Homeodomain-like"/>
    <property type="match status" value="1"/>
</dbReference>
<feature type="domain" description="HTH CENPB-type" evidence="3">
    <location>
        <begin position="58"/>
        <end position="133"/>
    </location>
</feature>
<keyword evidence="2" id="KW-0238">DNA-binding</keyword>
<evidence type="ECO:0000313" key="4">
    <source>
        <dbReference type="EMBL" id="KAJ8971514.1"/>
    </source>
</evidence>
<evidence type="ECO:0000259" key="3">
    <source>
        <dbReference type="PROSITE" id="PS51253"/>
    </source>
</evidence>
<dbReference type="AlphaFoldDB" id="A0AAV8ZWH7"/>
<dbReference type="InterPro" id="IPR006600">
    <property type="entry name" value="HTH_CenpB_DNA-bd_dom"/>
</dbReference>